<gene>
    <name evidence="2" type="ORF">E2L05_11850</name>
</gene>
<keyword evidence="3" id="KW-1185">Reference proteome</keyword>
<dbReference type="AlphaFoldDB" id="A0A4R6ASN4"/>
<organism evidence="2 3">
    <name type="scientific">Meridianimarinicoccus aquatilis</name>
    <dbReference type="NCBI Taxonomy" id="2552766"/>
    <lineage>
        <taxon>Bacteria</taxon>
        <taxon>Pseudomonadati</taxon>
        <taxon>Pseudomonadota</taxon>
        <taxon>Alphaproteobacteria</taxon>
        <taxon>Rhodobacterales</taxon>
        <taxon>Paracoccaceae</taxon>
        <taxon>Meridianimarinicoccus</taxon>
    </lineage>
</organism>
<evidence type="ECO:0008006" key="4">
    <source>
        <dbReference type="Google" id="ProtNLM"/>
    </source>
</evidence>
<reference evidence="2 3" key="1">
    <citation type="submission" date="2019-03" db="EMBL/GenBank/DDBJ databases">
        <title>Rhodobacteraceae bacterium SM1902, a new member of the family Rhodobacteraceae isolated from Yantai.</title>
        <authorList>
            <person name="Sun Y."/>
        </authorList>
    </citation>
    <scope>NUCLEOTIDE SEQUENCE [LARGE SCALE GENOMIC DNA]</scope>
    <source>
        <strain evidence="2 3">SM1902</strain>
    </source>
</reference>
<sequence>MRCRSPKLWGTGYLRKAKLALVALAFSATLPVSALADGRGYVSVFAGQMTDNEWGELFDNWGAVRWRDATQVGANAGHEWSLGRFGFIGAELQALRHFGEQTHFEITTPIFLRTPRPRHVALPSLAYGLGLSYATEPSKTEIARTGESTELLAHWFFELEFGNDDTHVRPYLRLHHRSHAWETFDARTGSNAVLLGLRMPLGNSPR</sequence>
<evidence type="ECO:0000256" key="1">
    <source>
        <dbReference type="SAM" id="SignalP"/>
    </source>
</evidence>
<dbReference type="Proteomes" id="UP000294562">
    <property type="component" value="Unassembled WGS sequence"/>
</dbReference>
<proteinExistence type="predicted"/>
<feature type="chain" id="PRO_5020197917" description="Acyloxyacyl hydrolase" evidence="1">
    <location>
        <begin position="37"/>
        <end position="206"/>
    </location>
</feature>
<evidence type="ECO:0000313" key="3">
    <source>
        <dbReference type="Proteomes" id="UP000294562"/>
    </source>
</evidence>
<dbReference type="EMBL" id="SMZO01000025">
    <property type="protein sequence ID" value="TDL86997.1"/>
    <property type="molecule type" value="Genomic_DNA"/>
</dbReference>
<comment type="caution">
    <text evidence="2">The sequence shown here is derived from an EMBL/GenBank/DDBJ whole genome shotgun (WGS) entry which is preliminary data.</text>
</comment>
<protein>
    <recommendedName>
        <fullName evidence="4">Acyloxyacyl hydrolase</fullName>
    </recommendedName>
</protein>
<accession>A0A4R6ASN4</accession>
<feature type="signal peptide" evidence="1">
    <location>
        <begin position="1"/>
        <end position="36"/>
    </location>
</feature>
<keyword evidence="1" id="KW-0732">Signal</keyword>
<name>A0A4R6ASN4_9RHOB</name>
<evidence type="ECO:0000313" key="2">
    <source>
        <dbReference type="EMBL" id="TDL86997.1"/>
    </source>
</evidence>